<organism evidence="2 3">
    <name type="scientific">Phormidium yuhuli AB48</name>
    <dbReference type="NCBI Taxonomy" id="2940671"/>
    <lineage>
        <taxon>Bacteria</taxon>
        <taxon>Bacillati</taxon>
        <taxon>Cyanobacteriota</taxon>
        <taxon>Cyanophyceae</taxon>
        <taxon>Oscillatoriophycideae</taxon>
        <taxon>Oscillatoriales</taxon>
        <taxon>Oscillatoriaceae</taxon>
        <taxon>Phormidium</taxon>
        <taxon>Phormidium yuhuli</taxon>
    </lineage>
</organism>
<dbReference type="EMBL" id="CP098611">
    <property type="protein sequence ID" value="USR91330.1"/>
    <property type="molecule type" value="Genomic_DNA"/>
</dbReference>
<protein>
    <recommendedName>
        <fullName evidence="4">PEP-CTERM sorting domain-containing protein</fullName>
    </recommendedName>
</protein>
<sequence length="67" mass="7537">MQTCDFEELIVPAQSQTLQLDSPSWTLSQSDFDTSYPTAVQVPETAPSSTILLVLTFCVWLLRQRMA</sequence>
<evidence type="ECO:0008006" key="4">
    <source>
        <dbReference type="Google" id="ProtNLM"/>
    </source>
</evidence>
<accession>A0ABY5AR69</accession>
<keyword evidence="3" id="KW-1185">Reference proteome</keyword>
<reference evidence="2" key="1">
    <citation type="submission" date="2022-06" db="EMBL/GenBank/DDBJ databases">
        <title>Genome sequence of Phormidium yuhuli AB48 isolated from an industrial photobioreactor environment.</title>
        <authorList>
            <person name="Qiu Y."/>
            <person name="Noonan A.J.C."/>
            <person name="Dofher K."/>
            <person name="Koch M."/>
            <person name="Kieft B."/>
            <person name="Lin X."/>
            <person name="Ziels R.M."/>
            <person name="Hallam S.J."/>
        </authorList>
    </citation>
    <scope>NUCLEOTIDE SEQUENCE</scope>
    <source>
        <strain evidence="2">AB48</strain>
    </source>
</reference>
<dbReference type="Proteomes" id="UP001056708">
    <property type="component" value="Chromosome"/>
</dbReference>
<keyword evidence="1" id="KW-0812">Transmembrane</keyword>
<proteinExistence type="predicted"/>
<feature type="transmembrane region" description="Helical" evidence="1">
    <location>
        <begin position="45"/>
        <end position="62"/>
    </location>
</feature>
<evidence type="ECO:0000313" key="2">
    <source>
        <dbReference type="EMBL" id="USR91330.1"/>
    </source>
</evidence>
<evidence type="ECO:0000256" key="1">
    <source>
        <dbReference type="SAM" id="Phobius"/>
    </source>
</evidence>
<evidence type="ECO:0000313" key="3">
    <source>
        <dbReference type="Proteomes" id="UP001056708"/>
    </source>
</evidence>
<keyword evidence="1" id="KW-1133">Transmembrane helix</keyword>
<keyword evidence="1" id="KW-0472">Membrane</keyword>
<name>A0ABY5AR69_9CYAN</name>
<dbReference type="RefSeq" id="WP_252663357.1">
    <property type="nucleotide sequence ID" value="NZ_CP098611.1"/>
</dbReference>
<gene>
    <name evidence="2" type="ORF">NEA10_00890</name>
</gene>